<comment type="catalytic activity">
    <reaction evidence="12">
        <text>2 superoxide + 2 H(+) = H2O2 + O2</text>
        <dbReference type="Rhea" id="RHEA:20696"/>
        <dbReference type="ChEBI" id="CHEBI:15378"/>
        <dbReference type="ChEBI" id="CHEBI:15379"/>
        <dbReference type="ChEBI" id="CHEBI:16240"/>
        <dbReference type="ChEBI" id="CHEBI:18421"/>
        <dbReference type="EC" id="1.15.1.1"/>
    </reaction>
</comment>
<evidence type="ECO:0000256" key="3">
    <source>
        <dbReference type="ARBA" id="ARBA00010457"/>
    </source>
</evidence>
<dbReference type="AlphaFoldDB" id="A0A5N5MML0"/>
<dbReference type="PROSITE" id="PS00087">
    <property type="entry name" value="SOD_CU_ZN_1"/>
    <property type="match status" value="1"/>
</dbReference>
<accession>A0A5N5MML0</accession>
<gene>
    <name evidence="14" type="ORF">DKX38_007223</name>
</gene>
<comment type="subunit">
    <text evidence="4">Homotetramer.</text>
</comment>
<evidence type="ECO:0000256" key="5">
    <source>
        <dbReference type="ARBA" id="ARBA00012682"/>
    </source>
</evidence>
<comment type="cofactor">
    <cofactor evidence="2">
        <name>Zn(2+)</name>
        <dbReference type="ChEBI" id="CHEBI:29105"/>
    </cofactor>
</comment>
<dbReference type="Gene3D" id="2.60.40.200">
    <property type="entry name" value="Superoxide dismutase, copper/zinc binding domain"/>
    <property type="match status" value="1"/>
</dbReference>
<evidence type="ECO:0000256" key="6">
    <source>
        <dbReference type="ARBA" id="ARBA00022723"/>
    </source>
</evidence>
<dbReference type="PRINTS" id="PR00068">
    <property type="entry name" value="CUZNDISMTASE"/>
</dbReference>
<evidence type="ECO:0000313" key="14">
    <source>
        <dbReference type="EMBL" id="KAB5556314.1"/>
    </source>
</evidence>
<comment type="caution">
    <text evidence="14">The sequence shown here is derived from an EMBL/GenBank/DDBJ whole genome shotgun (WGS) entry which is preliminary data.</text>
</comment>
<evidence type="ECO:0000256" key="8">
    <source>
        <dbReference type="ARBA" id="ARBA00022862"/>
    </source>
</evidence>
<keyword evidence="11" id="KW-1015">Disulfide bond</keyword>
<dbReference type="InterPro" id="IPR018152">
    <property type="entry name" value="SOD_Cu/Zn_BS"/>
</dbReference>
<dbReference type="Proteomes" id="UP000326939">
    <property type="component" value="Chromosome 5"/>
</dbReference>
<sequence>MGILYKLELLNDTEDVLFVLESTTLCTCSFALSSIAGSLASIRVMSSHRTMVKAVAVLNSSEGVSGTIFFTQEGDAPTTVTGNLSGLKPGLHGFHVHALGDTTNGCMSTGPHFNPVGKEHGAPEDENRHAGDLGNVTVGDDGTACFTINDKQIPLTGPHSIIGRAVVVHGDPDDLGKGNLSISSFKDYVLIDDIVVSLVCKVELLHSSTAPPSYQPSSLRRV</sequence>
<feature type="domain" description="Superoxide dismutase copper/zinc binding" evidence="13">
    <location>
        <begin position="64"/>
        <end position="177"/>
    </location>
</feature>
<name>A0A5N5MML0_9ROSI</name>
<reference evidence="15" key="1">
    <citation type="journal article" date="2019" name="Gigascience">
        <title>De novo genome assembly of the endangered Acer yangbiense, a plant species with extremely small populations endemic to Yunnan Province, China.</title>
        <authorList>
            <person name="Yang J."/>
            <person name="Wariss H.M."/>
            <person name="Tao L."/>
            <person name="Zhang R."/>
            <person name="Yun Q."/>
            <person name="Hollingsworth P."/>
            <person name="Dao Z."/>
            <person name="Luo G."/>
            <person name="Guo H."/>
            <person name="Ma Y."/>
            <person name="Sun W."/>
        </authorList>
    </citation>
    <scope>NUCLEOTIDE SEQUENCE [LARGE SCALE GENOMIC DNA]</scope>
    <source>
        <strain evidence="15">cv. br00</strain>
    </source>
</reference>
<dbReference type="EMBL" id="VDCV01000005">
    <property type="protein sequence ID" value="KAB5556314.1"/>
    <property type="molecule type" value="Genomic_DNA"/>
</dbReference>
<dbReference type="PANTHER" id="PTHR10003">
    <property type="entry name" value="SUPEROXIDE DISMUTASE CU-ZN -RELATED"/>
    <property type="match status" value="1"/>
</dbReference>
<dbReference type="GO" id="GO:0009507">
    <property type="term" value="C:chloroplast"/>
    <property type="evidence" value="ECO:0007669"/>
    <property type="project" value="UniProtKB-ARBA"/>
</dbReference>
<keyword evidence="10" id="KW-0186">Copper</keyword>
<comment type="cofactor">
    <cofactor evidence="1">
        <name>Cu cation</name>
        <dbReference type="ChEBI" id="CHEBI:23378"/>
    </cofactor>
</comment>
<dbReference type="GO" id="GO:0005507">
    <property type="term" value="F:copper ion binding"/>
    <property type="evidence" value="ECO:0007669"/>
    <property type="project" value="InterPro"/>
</dbReference>
<evidence type="ECO:0000259" key="13">
    <source>
        <dbReference type="Pfam" id="PF00080"/>
    </source>
</evidence>
<evidence type="ECO:0000256" key="11">
    <source>
        <dbReference type="ARBA" id="ARBA00023157"/>
    </source>
</evidence>
<evidence type="ECO:0000256" key="2">
    <source>
        <dbReference type="ARBA" id="ARBA00001947"/>
    </source>
</evidence>
<dbReference type="EC" id="1.15.1.1" evidence="5"/>
<dbReference type="Pfam" id="PF00080">
    <property type="entry name" value="Sod_Cu"/>
    <property type="match status" value="1"/>
</dbReference>
<organism evidence="14 15">
    <name type="scientific">Salix brachista</name>
    <dbReference type="NCBI Taxonomy" id="2182728"/>
    <lineage>
        <taxon>Eukaryota</taxon>
        <taxon>Viridiplantae</taxon>
        <taxon>Streptophyta</taxon>
        <taxon>Embryophyta</taxon>
        <taxon>Tracheophyta</taxon>
        <taxon>Spermatophyta</taxon>
        <taxon>Magnoliopsida</taxon>
        <taxon>eudicotyledons</taxon>
        <taxon>Gunneridae</taxon>
        <taxon>Pentapetalae</taxon>
        <taxon>rosids</taxon>
        <taxon>fabids</taxon>
        <taxon>Malpighiales</taxon>
        <taxon>Salicaceae</taxon>
        <taxon>Saliceae</taxon>
        <taxon>Salix</taxon>
    </lineage>
</organism>
<evidence type="ECO:0000313" key="15">
    <source>
        <dbReference type="Proteomes" id="UP000326939"/>
    </source>
</evidence>
<dbReference type="SUPFAM" id="SSF49329">
    <property type="entry name" value="Cu,Zn superoxide dismutase-like"/>
    <property type="match status" value="1"/>
</dbReference>
<evidence type="ECO:0000256" key="9">
    <source>
        <dbReference type="ARBA" id="ARBA00023002"/>
    </source>
</evidence>
<evidence type="ECO:0000256" key="4">
    <source>
        <dbReference type="ARBA" id="ARBA00011881"/>
    </source>
</evidence>
<keyword evidence="9" id="KW-0560">Oxidoreductase</keyword>
<evidence type="ECO:0000256" key="1">
    <source>
        <dbReference type="ARBA" id="ARBA00001935"/>
    </source>
</evidence>
<dbReference type="FunFam" id="2.60.40.200:FF:000003">
    <property type="entry name" value="Superoxide dismutase [Cu-Zn], chloroplastic"/>
    <property type="match status" value="1"/>
</dbReference>
<keyword evidence="6" id="KW-0479">Metal-binding</keyword>
<evidence type="ECO:0000256" key="12">
    <source>
        <dbReference type="ARBA" id="ARBA00049204"/>
    </source>
</evidence>
<keyword evidence="7" id="KW-0862">Zinc</keyword>
<protein>
    <recommendedName>
        <fullName evidence="5">superoxide dismutase</fullName>
        <ecNumber evidence="5">1.15.1.1</ecNumber>
    </recommendedName>
</protein>
<keyword evidence="8" id="KW-0049">Antioxidant</keyword>
<dbReference type="GO" id="GO:0004784">
    <property type="term" value="F:superoxide dismutase activity"/>
    <property type="evidence" value="ECO:0007669"/>
    <property type="project" value="UniProtKB-EC"/>
</dbReference>
<keyword evidence="15" id="KW-1185">Reference proteome</keyword>
<proteinExistence type="inferred from homology"/>
<comment type="similarity">
    <text evidence="3">Belongs to the Cu-Zn superoxide dismutase family.</text>
</comment>
<dbReference type="InterPro" id="IPR024134">
    <property type="entry name" value="SOD_Cu/Zn_/chaperone"/>
</dbReference>
<dbReference type="InterPro" id="IPR001424">
    <property type="entry name" value="SOD_Cu_Zn_dom"/>
</dbReference>
<evidence type="ECO:0000256" key="10">
    <source>
        <dbReference type="ARBA" id="ARBA00023008"/>
    </source>
</evidence>
<dbReference type="InterPro" id="IPR036423">
    <property type="entry name" value="SOD-like_Cu/Zn_dom_sf"/>
</dbReference>
<evidence type="ECO:0000256" key="7">
    <source>
        <dbReference type="ARBA" id="ARBA00022833"/>
    </source>
</evidence>
<dbReference type="CDD" id="cd00305">
    <property type="entry name" value="Cu-Zn_Superoxide_Dismutase"/>
    <property type="match status" value="1"/>
</dbReference>